<dbReference type="Gene3D" id="3.40.50.2000">
    <property type="entry name" value="Glycogen Phosphorylase B"/>
    <property type="match status" value="1"/>
</dbReference>
<sequence length="348" mass="39677">MSYTTLPYLDRRSIVLAAHTNRWECMQMARTFLERGYAVDVIDTTDRAFVPSKEYTYFIDADANMDRLAPLLNKDCVKIFYITHAHWKYQNEAEQKRVRAIQEKRGVDVEGVRTLSASHTIELCDIAVTFAGDFCVSTYEYAGKKIVRIPCSTTHEFPPPEKKDFEKFRRNFIWVGGAGPALKRLDVILEAFAAMPEYRLAVCGKVKPSDPFAKAYAKELYGTENIKTYGWVDHAGKLFKKLYSESLGIIFVSASEGCAGSVVVSMHAGLIPIVSRETGVVTHDFGITLHEVSVDTIKSAVRSLSQEPAEFLRTRSMNTWRYAREHYMREKFAEGFRAFVEKLERKKL</sequence>
<dbReference type="InterPro" id="IPR001296">
    <property type="entry name" value="Glyco_trans_1"/>
</dbReference>
<dbReference type="STRING" id="1798507.A3A34_02800"/>
<name>A0A1F6EJ04_9BACT</name>
<comment type="caution">
    <text evidence="2">The sequence shown here is derived from an EMBL/GenBank/DDBJ whole genome shotgun (WGS) entry which is preliminary data.</text>
</comment>
<proteinExistence type="predicted"/>
<accession>A0A1F6EJ04</accession>
<dbReference type="Pfam" id="PF00534">
    <property type="entry name" value="Glycos_transf_1"/>
    <property type="match status" value="1"/>
</dbReference>
<dbReference type="SUPFAM" id="SSF53756">
    <property type="entry name" value="UDP-Glycosyltransferase/glycogen phosphorylase"/>
    <property type="match status" value="1"/>
</dbReference>
<evidence type="ECO:0000313" key="3">
    <source>
        <dbReference type="Proteomes" id="UP000178587"/>
    </source>
</evidence>
<dbReference type="PANTHER" id="PTHR12526:SF584">
    <property type="entry name" value="GLYCOSYLTRANSFERASE"/>
    <property type="match status" value="1"/>
</dbReference>
<dbReference type="PANTHER" id="PTHR12526">
    <property type="entry name" value="GLYCOSYLTRANSFERASE"/>
    <property type="match status" value="1"/>
</dbReference>
<reference evidence="2 3" key="1">
    <citation type="journal article" date="2016" name="Nat. Commun.">
        <title>Thousands of microbial genomes shed light on interconnected biogeochemical processes in an aquifer system.</title>
        <authorList>
            <person name="Anantharaman K."/>
            <person name="Brown C.T."/>
            <person name="Hug L.A."/>
            <person name="Sharon I."/>
            <person name="Castelle C.J."/>
            <person name="Probst A.J."/>
            <person name="Thomas B.C."/>
            <person name="Singh A."/>
            <person name="Wilkins M.J."/>
            <person name="Karaoz U."/>
            <person name="Brodie E.L."/>
            <person name="Williams K.H."/>
            <person name="Hubbard S.S."/>
            <person name="Banfield J.F."/>
        </authorList>
    </citation>
    <scope>NUCLEOTIDE SEQUENCE [LARGE SCALE GENOMIC DNA]</scope>
</reference>
<evidence type="ECO:0000259" key="1">
    <source>
        <dbReference type="Pfam" id="PF00534"/>
    </source>
</evidence>
<dbReference type="AlphaFoldDB" id="A0A1F6EJ04"/>
<evidence type="ECO:0000313" key="2">
    <source>
        <dbReference type="EMBL" id="OGG73633.1"/>
    </source>
</evidence>
<dbReference type="GO" id="GO:0016757">
    <property type="term" value="F:glycosyltransferase activity"/>
    <property type="evidence" value="ECO:0007669"/>
    <property type="project" value="InterPro"/>
</dbReference>
<dbReference type="Proteomes" id="UP000178587">
    <property type="component" value="Unassembled WGS sequence"/>
</dbReference>
<gene>
    <name evidence="2" type="ORF">A3A34_02800</name>
</gene>
<dbReference type="EMBL" id="MFLU01000016">
    <property type="protein sequence ID" value="OGG73633.1"/>
    <property type="molecule type" value="Genomic_DNA"/>
</dbReference>
<protein>
    <recommendedName>
        <fullName evidence="1">Glycosyl transferase family 1 domain-containing protein</fullName>
    </recommendedName>
</protein>
<feature type="domain" description="Glycosyl transferase family 1" evidence="1">
    <location>
        <begin position="172"/>
        <end position="308"/>
    </location>
</feature>
<organism evidence="2 3">
    <name type="scientific">Candidatus Kaiserbacteria bacterium RIFCSPLOWO2_01_FULL_50_24</name>
    <dbReference type="NCBI Taxonomy" id="1798507"/>
    <lineage>
        <taxon>Bacteria</taxon>
        <taxon>Candidatus Kaiseribacteriota</taxon>
    </lineage>
</organism>